<dbReference type="PROSITE" id="PS50221">
    <property type="entry name" value="GAIN_B"/>
    <property type="match status" value="1"/>
</dbReference>
<organism evidence="28 29">
    <name type="scientific">Tenebrio molitor</name>
    <name type="common">Yellow mealworm beetle</name>
    <dbReference type="NCBI Taxonomy" id="7067"/>
    <lineage>
        <taxon>Eukaryota</taxon>
        <taxon>Metazoa</taxon>
        <taxon>Ecdysozoa</taxon>
        <taxon>Arthropoda</taxon>
        <taxon>Hexapoda</taxon>
        <taxon>Insecta</taxon>
        <taxon>Pterygota</taxon>
        <taxon>Neoptera</taxon>
        <taxon>Endopterygota</taxon>
        <taxon>Coleoptera</taxon>
        <taxon>Polyphaga</taxon>
        <taxon>Cucujiformia</taxon>
        <taxon>Tenebrionidae</taxon>
        <taxon>Tenebrio</taxon>
    </lineage>
</organism>
<evidence type="ECO:0000256" key="15">
    <source>
        <dbReference type="ARBA" id="ARBA00022989"/>
    </source>
</evidence>
<dbReference type="PANTHER" id="PTHR11533">
    <property type="entry name" value="PROTEASE M1 ZINC METALLOPROTEASE"/>
    <property type="match status" value="1"/>
</dbReference>
<feature type="domain" description="GAIN-B" evidence="26">
    <location>
        <begin position="677"/>
        <end position="828"/>
    </location>
</feature>
<evidence type="ECO:0000256" key="25">
    <source>
        <dbReference type="SAM" id="Phobius"/>
    </source>
</evidence>
<feature type="binding site" evidence="24">
    <location>
        <position position="1453"/>
    </location>
    <ligand>
        <name>Zn(2+)</name>
        <dbReference type="ChEBI" id="CHEBI:29105"/>
        <note>catalytic</note>
    </ligand>
</feature>
<keyword evidence="4" id="KW-0031">Aminopeptidase</keyword>
<keyword evidence="21" id="KW-0807">Transducer</keyword>
<evidence type="ECO:0000259" key="26">
    <source>
        <dbReference type="PROSITE" id="PS50221"/>
    </source>
</evidence>
<dbReference type="PANTHER" id="PTHR11533:SF294">
    <property type="entry name" value="THYROTROPIN-RELEASING HORMONE-DEGRADING ECTOENZYME"/>
    <property type="match status" value="1"/>
</dbReference>
<sequence>MEESVVLGVKAKAKWISEGLRNQLVISQPPCLDNSNKLITRICLDGLWHPSTTPRCEAISPSDESCPDNYREIEEYCVQVTEPRQWQPNYYFHRKPQKIHFGNESEGRFWFPARRVVSYGPFEYTGVGEDYGETYPVNITNYTEFYSGDCLVFDAKTEMVQVDSCTSLNRFVQYFDKKFLLYDCPKNCMRAGLDSYKCYCRSKDCEDLARFKTAAEKKTLQVLVGNDSCRVGKDPLGIMSVQGLDLYLNRTHLQYGNFRTDCRICQRSALDVKEAHMVLSFEEKNTKLFLLIYVSANIKQYKGKYMIYCFTNSAQNTLKQNLKIERVFEDGTTLPYSLSVYRVNMKKYMGEYWCEAFSSTMSLLKSNKIIAYRKKRGNEYALRLLIRDVCKKFTCDLSELLDDFIDEKLKLLFKPFNPEIRLMEIFTFDTYQDYLDVLFHVSTGRNLNVTNEYYRCLARLKSVKNVEVVYFKSSEFCLPEKTWYDSCKLSWPVTKLNNAVVPNEFCLREDGTPVTRLCTGSFLYGADWSNVTGSCAQNVEVSEVTKTLRELATRDSVSLQNIWSLISGTSLTVLDIYYLNILLDKIRENDSSYALDLVNKIMMTNPTVLKQSQRFLNLTDSVLDVFDDLLSNATFDPDAVYVYKKDKLIVHIANPFLTNISGLLLYGKENTPLTDFSLVDFQRDNIFDNIDKQDLHLAVYVPELILDQILNETENNISDVFIITVVFYNDSLFVDDNFDSTSYVISVTIPGYGSYLQSPISIVFRSNKPSDRDQCGYWDNGKRLNSKKGHWSILGGNYRGKFNDTSLHLCNFVHLTHFALLLMSDKKNVEDENATFVDLELEEYNDYVLNVITIVGCSLSVVGLVGIFLTALLFEKWRNKHGTKILLNMAVAILLELICIQLSEIQTLKQSPQECKIIGMILHYFVLSQFCWMLIYAFLQYYRFVKVIGAIPNNLILNAQVGYVSTPPVTVVPDARSSTFGWKSSSTRSEFLAEESIDDIRYHRNGGCFVTTKRAIAFVLIAVFSLLLVIVLMYYYGPSHKLEELQEDMKDIEELINKTINEETEENIRLPVHLKPIHYRLKLFPILDEFSEDNFTYTGEVKITVRCLSKTNKIVMNLDDLDITEQNVTVLTVKATVLRYENTNNKESDSDQPDIYQKNATAPNNTVIIVDADEGNNSTDEVLIGRETTSLVIQEVYKEAENYKLIIVMRNLLEVDHNYTINIKFSGNITNNLAGFYRTSYKGLEGETRWLATTYFQPIFARRVFPCFDEPNFKSSFEISIARRTNMTVLTNMPLKDTEPIANAPGWVWDHFERSLPMPTYLVSFTICDFHNLRSNSKVAGPVINIWAPESDLPRARYALAAAQSILMFLEDYLGIKYPLPKIDLLAIPNFARGAMGSWGILSFRKSAILVEEFSKNWEIKQHIFITLTHELAHQWFGNLVTMKWWNDLWLNEGIGSFMAEVVQTSLKPRWQSSNDFPLRVMYKSFSLDSLKSTHAIQTDFKKTIQIEQIFDTIIQSKATSLIRMLNYTLTRPVFRQGLQHYLKSLSYKSTDQETLWGSLTEIAKNATVLPEDVTVKTFMESWTKQKGYPFVTVNRDYDTGEAVISQQIFIQDNINNNTLWYIPLTYTTTDDVIKYDWLKKERNTTLNITTPGNDSWVLFNIEQAGYFRVNYDNHNWKLLIKQLYHDPWEIPVASRGQLIDDAFELAQMEILNYSIPLELTKYLTYKESNYIPWLTALNSLEEIRFIINNYEYTGAFEKYMTNLMKYKFDSLGSREKANETQNDKILRWRLIQVACELRYEPCIKWAQAEFLLWMQQADPDTKNPIPYEYRSTVQCMGIKTGSLREWDFLWNRTLSSQISPADLKTAYLSLGCTHDPWLINRYLELSLSGNITLEYIPYVWESINHLVGIRTGFHFLRLNWERVYSTYEDVYLVLNAICQDFLAYLSTEIDLQDLTQFYKLHQKDLKSVAPLMQASVDAIKIRISWRERHLNSVVALTVMKATSKKLILTDTFETERKFLLFGSFYPSLHYKIPFVVFGMLLFLYSWTEFLSMVAVLFMERDNLAKLSETLLFCMTQAAFLCKLTNFLWHNKKMVDIETLLQHPILTDLTQFEIEIVESYMIEVKYLARLFRVLCILTVAFYGMFPFIDDDPDHMLPLPGWFPFDIKTYQYQVVIAQTCGIAMGAFINSTLDILPTVLITLGSAQFDILKYKLQNVTKVEGGCKMRLVKRALNKCILYHNVLLQYIGEVEILFSNGIFVQFAASVIVICLTGFQMLVSMGLSEACYMSDWNECDSEIRKSLAIIMERGKRPVILTAGKLFSLTLTTLMTVA</sequence>
<dbReference type="GO" id="GO:0004984">
    <property type="term" value="F:olfactory receptor activity"/>
    <property type="evidence" value="ECO:0007669"/>
    <property type="project" value="InterPro"/>
</dbReference>
<dbReference type="InterPro" id="IPR057244">
    <property type="entry name" value="GAIN_B"/>
</dbReference>
<evidence type="ECO:0000256" key="5">
    <source>
        <dbReference type="ARBA" id="ARBA00022475"/>
    </source>
</evidence>
<dbReference type="GO" id="GO:0042277">
    <property type="term" value="F:peptide binding"/>
    <property type="evidence" value="ECO:0007669"/>
    <property type="project" value="TreeGrafter"/>
</dbReference>
<keyword evidence="19" id="KW-0675">Receptor</keyword>
<keyword evidence="14 24" id="KW-0862">Zinc</keyword>
<dbReference type="Proteomes" id="UP000719412">
    <property type="component" value="Unassembled WGS sequence"/>
</dbReference>
<dbReference type="InterPro" id="IPR027268">
    <property type="entry name" value="Peptidase_M4/M1_CTD_sf"/>
</dbReference>
<comment type="cofactor">
    <cofactor evidence="24">
        <name>Zn(2+)</name>
        <dbReference type="ChEBI" id="CHEBI:29105"/>
    </cofactor>
    <text evidence="24">Binds 1 zinc ion per subunit.</text>
</comment>
<feature type="binding site" evidence="24">
    <location>
        <position position="1434"/>
    </location>
    <ligand>
        <name>Zn(2+)</name>
        <dbReference type="ChEBI" id="CHEBI:29105"/>
        <note>catalytic</note>
    </ligand>
</feature>
<dbReference type="SUPFAM" id="SSF55486">
    <property type="entry name" value="Metalloproteases ('zincins'), catalytic domain"/>
    <property type="match status" value="1"/>
</dbReference>
<keyword evidence="9 25" id="KW-0812">Transmembrane</keyword>
<keyword evidence="6" id="KW-0716">Sensory transduction</keyword>
<dbReference type="GO" id="GO:0005886">
    <property type="term" value="C:plasma membrane"/>
    <property type="evidence" value="ECO:0007669"/>
    <property type="project" value="UniProtKB-SubCell"/>
</dbReference>
<evidence type="ECO:0000256" key="23">
    <source>
        <dbReference type="PIRSR" id="PIRSR634016-1"/>
    </source>
</evidence>
<name>A0A8J6HI16_TENMO</name>
<evidence type="ECO:0000256" key="24">
    <source>
        <dbReference type="PIRSR" id="PIRSR634016-3"/>
    </source>
</evidence>
<dbReference type="InterPro" id="IPR014782">
    <property type="entry name" value="Peptidase_M1_dom"/>
</dbReference>
<evidence type="ECO:0000256" key="18">
    <source>
        <dbReference type="ARBA" id="ARBA00023157"/>
    </source>
</evidence>
<dbReference type="GO" id="GO:0005615">
    <property type="term" value="C:extracellular space"/>
    <property type="evidence" value="ECO:0007669"/>
    <property type="project" value="TreeGrafter"/>
</dbReference>
<evidence type="ECO:0000256" key="6">
    <source>
        <dbReference type="ARBA" id="ARBA00022606"/>
    </source>
</evidence>
<evidence type="ECO:0000256" key="3">
    <source>
        <dbReference type="ARBA" id="ARBA00010136"/>
    </source>
</evidence>
<evidence type="ECO:0000256" key="2">
    <source>
        <dbReference type="ARBA" id="ARBA00004609"/>
    </source>
</evidence>
<evidence type="ECO:0000313" key="28">
    <source>
        <dbReference type="EMBL" id="KAH0813993.1"/>
    </source>
</evidence>
<evidence type="ECO:0000256" key="11">
    <source>
        <dbReference type="ARBA" id="ARBA00022725"/>
    </source>
</evidence>
<keyword evidence="5" id="KW-1003">Cell membrane</keyword>
<evidence type="ECO:0000256" key="21">
    <source>
        <dbReference type="ARBA" id="ARBA00023224"/>
    </source>
</evidence>
<feature type="transmembrane region" description="Helical" evidence="25">
    <location>
        <begin position="917"/>
        <end position="939"/>
    </location>
</feature>
<dbReference type="InterPro" id="IPR050344">
    <property type="entry name" value="Peptidase_M1_aminopeptidases"/>
</dbReference>
<keyword evidence="7" id="KW-0336">GPI-anchor</keyword>
<dbReference type="InterPro" id="IPR004117">
    <property type="entry name" value="7tm6_olfct_rcpt"/>
</dbReference>
<feature type="binding site" evidence="24">
    <location>
        <position position="1430"/>
    </location>
    <ligand>
        <name>Zn(2+)</name>
        <dbReference type="ChEBI" id="CHEBI:29105"/>
        <note>catalytic</note>
    </ligand>
</feature>
<protein>
    <recommendedName>
        <fullName evidence="30">Thyrotropin-releasing hormone-degrading ectoenzyme</fullName>
    </recommendedName>
</protein>
<feature type="transmembrane region" description="Helical" evidence="25">
    <location>
        <begin position="2130"/>
        <end position="2148"/>
    </location>
</feature>
<dbReference type="Gene3D" id="2.60.40.1910">
    <property type="match status" value="1"/>
</dbReference>
<dbReference type="FunFam" id="1.10.390.10:FF:000013">
    <property type="entry name" value="Aminopeptidase N"/>
    <property type="match status" value="1"/>
</dbReference>
<dbReference type="InterPro" id="IPR024571">
    <property type="entry name" value="ERAP1-like_C_dom"/>
</dbReference>
<dbReference type="Gene3D" id="1.10.390.10">
    <property type="entry name" value="Neutral Protease Domain 2"/>
    <property type="match status" value="1"/>
</dbReference>
<dbReference type="CDD" id="cd09601">
    <property type="entry name" value="M1_APN-Q_like"/>
    <property type="match status" value="1"/>
</dbReference>
<dbReference type="Pfam" id="PF01433">
    <property type="entry name" value="Peptidase_M1"/>
    <property type="match status" value="1"/>
</dbReference>
<dbReference type="InterPro" id="IPR000832">
    <property type="entry name" value="GPCR_2_secretin-like"/>
</dbReference>
<dbReference type="Pfam" id="PF02949">
    <property type="entry name" value="7tm_6"/>
    <property type="match status" value="2"/>
</dbReference>
<evidence type="ECO:0000256" key="4">
    <source>
        <dbReference type="ARBA" id="ARBA00022438"/>
    </source>
</evidence>
<keyword evidence="29" id="KW-1185">Reference proteome</keyword>
<dbReference type="InterPro" id="IPR042097">
    <property type="entry name" value="Aminopeptidase_N-like_N_sf"/>
</dbReference>
<feature type="transmembrane region" description="Helical" evidence="25">
    <location>
        <begin position="885"/>
        <end position="905"/>
    </location>
</feature>
<dbReference type="GO" id="GO:0005549">
    <property type="term" value="F:odorant binding"/>
    <property type="evidence" value="ECO:0007669"/>
    <property type="project" value="InterPro"/>
</dbReference>
<dbReference type="GO" id="GO:0006508">
    <property type="term" value="P:proteolysis"/>
    <property type="evidence" value="ECO:0007669"/>
    <property type="project" value="UniProtKB-KW"/>
</dbReference>
<dbReference type="InterPro" id="IPR034016">
    <property type="entry name" value="M1_APN-typ"/>
</dbReference>
<feature type="active site" description="Proton acceptor" evidence="23">
    <location>
        <position position="1431"/>
    </location>
</feature>
<evidence type="ECO:0000256" key="17">
    <source>
        <dbReference type="ARBA" id="ARBA00023136"/>
    </source>
</evidence>
<keyword evidence="17 25" id="KW-0472">Membrane</keyword>
<keyword evidence="12" id="KW-0732">Signal</keyword>
<comment type="caution">
    <text evidence="28">The sequence shown here is derived from an EMBL/GenBank/DDBJ whole genome shotgun (WGS) entry which is preliminary data.</text>
</comment>
<evidence type="ECO:0000256" key="20">
    <source>
        <dbReference type="ARBA" id="ARBA00023180"/>
    </source>
</evidence>
<feature type="domain" description="G-protein coupled receptors family 2 profile 2" evidence="27">
    <location>
        <begin position="849"/>
        <end position="1032"/>
    </location>
</feature>
<feature type="transmembrane region" description="Helical" evidence="25">
    <location>
        <begin position="2257"/>
        <end position="2277"/>
    </location>
</feature>
<dbReference type="Gene3D" id="1.20.1070.10">
    <property type="entry name" value="Rhodopsin 7-helix transmembrane proteins"/>
    <property type="match status" value="1"/>
</dbReference>
<dbReference type="InterPro" id="IPR046338">
    <property type="entry name" value="GAIN_dom_sf"/>
</dbReference>
<feature type="transmembrane region" description="Helical" evidence="25">
    <location>
        <begin position="2035"/>
        <end position="2058"/>
    </location>
</feature>
<dbReference type="Pfam" id="PF00002">
    <property type="entry name" value="7tm_2"/>
    <property type="match status" value="1"/>
</dbReference>
<evidence type="ECO:0000256" key="1">
    <source>
        <dbReference type="ARBA" id="ARBA00004141"/>
    </source>
</evidence>
<gene>
    <name evidence="28" type="ORF">GEV33_008800</name>
</gene>
<keyword evidence="10 24" id="KW-0479">Metal-binding</keyword>
<dbReference type="FunFam" id="2.60.40.1910:FF:000008">
    <property type="entry name" value="Aminopeptidase"/>
    <property type="match status" value="1"/>
</dbReference>
<dbReference type="GO" id="GO:0043171">
    <property type="term" value="P:peptide catabolic process"/>
    <property type="evidence" value="ECO:0007669"/>
    <property type="project" value="TreeGrafter"/>
</dbReference>
<evidence type="ECO:0000313" key="29">
    <source>
        <dbReference type="Proteomes" id="UP000719412"/>
    </source>
</evidence>
<keyword evidence="22" id="KW-0449">Lipoprotein</keyword>
<dbReference type="InterPro" id="IPR045357">
    <property type="entry name" value="Aminopeptidase_N-like_N"/>
</dbReference>
<evidence type="ECO:0000256" key="9">
    <source>
        <dbReference type="ARBA" id="ARBA00022692"/>
    </source>
</evidence>
<dbReference type="GO" id="GO:0007166">
    <property type="term" value="P:cell surface receptor signaling pathway"/>
    <property type="evidence" value="ECO:0007669"/>
    <property type="project" value="InterPro"/>
</dbReference>
<dbReference type="Gene3D" id="1.25.50.20">
    <property type="match status" value="1"/>
</dbReference>
<dbReference type="GO" id="GO:0005737">
    <property type="term" value="C:cytoplasm"/>
    <property type="evidence" value="ECO:0007669"/>
    <property type="project" value="TreeGrafter"/>
</dbReference>
<evidence type="ECO:0000256" key="19">
    <source>
        <dbReference type="ARBA" id="ARBA00023170"/>
    </source>
</evidence>
<evidence type="ECO:0000256" key="14">
    <source>
        <dbReference type="ARBA" id="ARBA00022833"/>
    </source>
</evidence>
<dbReference type="SUPFAM" id="SSF63737">
    <property type="entry name" value="Leukotriene A4 hydrolase N-terminal domain"/>
    <property type="match status" value="1"/>
</dbReference>
<reference evidence="28" key="1">
    <citation type="journal article" date="2020" name="J Insects Food Feed">
        <title>The yellow mealworm (Tenebrio molitor) genome: a resource for the emerging insects as food and feed industry.</title>
        <authorList>
            <person name="Eriksson T."/>
            <person name="Andere A."/>
            <person name="Kelstrup H."/>
            <person name="Emery V."/>
            <person name="Picard C."/>
        </authorList>
    </citation>
    <scope>NUCLEOTIDE SEQUENCE</scope>
    <source>
        <strain evidence="28">Stoneville</strain>
        <tissue evidence="28">Whole head</tissue>
    </source>
</reference>
<evidence type="ECO:0008006" key="30">
    <source>
        <dbReference type="Google" id="ProtNLM"/>
    </source>
</evidence>
<evidence type="ECO:0000256" key="8">
    <source>
        <dbReference type="ARBA" id="ARBA00022670"/>
    </source>
</evidence>
<evidence type="ECO:0000256" key="22">
    <source>
        <dbReference type="ARBA" id="ARBA00023288"/>
    </source>
</evidence>
<dbReference type="GO" id="GO:0008270">
    <property type="term" value="F:zinc ion binding"/>
    <property type="evidence" value="ECO:0007669"/>
    <property type="project" value="InterPro"/>
</dbReference>
<accession>A0A8J6HI16</accession>
<reference evidence="28" key="2">
    <citation type="submission" date="2021-08" db="EMBL/GenBank/DDBJ databases">
        <authorList>
            <person name="Eriksson T."/>
        </authorList>
    </citation>
    <scope>NUCLEOTIDE SEQUENCE</scope>
    <source>
        <strain evidence="28">Stoneville</strain>
        <tissue evidence="28">Whole head</tissue>
    </source>
</reference>
<dbReference type="InterPro" id="IPR017981">
    <property type="entry name" value="GPCR_2-like_7TM"/>
</dbReference>
<evidence type="ECO:0000256" key="7">
    <source>
        <dbReference type="ARBA" id="ARBA00022622"/>
    </source>
</evidence>
<evidence type="ECO:0000256" key="12">
    <source>
        <dbReference type="ARBA" id="ARBA00022729"/>
    </source>
</evidence>
<dbReference type="Gene3D" id="2.60.40.1730">
    <property type="entry name" value="tricorn interacting facor f3 domain"/>
    <property type="match status" value="1"/>
</dbReference>
<feature type="transmembrane region" description="Helical" evidence="25">
    <location>
        <begin position="847"/>
        <end position="873"/>
    </location>
</feature>
<proteinExistence type="inferred from homology"/>
<dbReference type="InterPro" id="IPR001930">
    <property type="entry name" value="Peptidase_M1"/>
</dbReference>
<comment type="subcellular location">
    <subcellularLocation>
        <location evidence="2">Cell membrane</location>
        <topology evidence="2">Lipid-anchor</topology>
        <topology evidence="2">GPI-anchor</topology>
    </subcellularLocation>
    <subcellularLocation>
        <location evidence="1">Membrane</location>
        <topology evidence="1">Multi-pass membrane protein</topology>
    </subcellularLocation>
</comment>
<comment type="similarity">
    <text evidence="3">Belongs to the peptidase M1 family.</text>
</comment>
<keyword evidence="16" id="KW-0482">Metalloprotease</keyword>
<feature type="transmembrane region" description="Helical" evidence="25">
    <location>
        <begin position="1015"/>
        <end position="1036"/>
    </location>
</feature>
<evidence type="ECO:0000256" key="13">
    <source>
        <dbReference type="ARBA" id="ARBA00022801"/>
    </source>
</evidence>
<evidence type="ECO:0000256" key="16">
    <source>
        <dbReference type="ARBA" id="ARBA00023049"/>
    </source>
</evidence>
<dbReference type="Gene3D" id="2.60.220.50">
    <property type="match status" value="1"/>
</dbReference>
<keyword evidence="18" id="KW-1015">Disulfide bond</keyword>
<evidence type="ECO:0000256" key="10">
    <source>
        <dbReference type="ARBA" id="ARBA00022723"/>
    </source>
</evidence>
<evidence type="ECO:0000259" key="27">
    <source>
        <dbReference type="PROSITE" id="PS50261"/>
    </source>
</evidence>
<keyword evidence="8" id="KW-0645">Protease</keyword>
<dbReference type="GO" id="GO:0004930">
    <property type="term" value="F:G protein-coupled receptor activity"/>
    <property type="evidence" value="ECO:0007669"/>
    <property type="project" value="InterPro"/>
</dbReference>
<dbReference type="GO" id="GO:0098552">
    <property type="term" value="C:side of membrane"/>
    <property type="evidence" value="ECO:0007669"/>
    <property type="project" value="UniProtKB-KW"/>
</dbReference>
<dbReference type="PROSITE" id="PS50261">
    <property type="entry name" value="G_PROTEIN_RECEP_F2_4"/>
    <property type="match status" value="1"/>
</dbReference>
<dbReference type="EMBL" id="JABDTM020024751">
    <property type="protein sequence ID" value="KAH0813993.1"/>
    <property type="molecule type" value="Genomic_DNA"/>
</dbReference>
<dbReference type="GO" id="GO:0070006">
    <property type="term" value="F:metalloaminopeptidase activity"/>
    <property type="evidence" value="ECO:0007669"/>
    <property type="project" value="TreeGrafter"/>
</dbReference>
<keyword evidence="13" id="KW-0378">Hydrolase</keyword>
<dbReference type="FunFam" id="1.25.50.20:FF:000005">
    <property type="entry name" value="Aminopeptidase N-like protein"/>
    <property type="match status" value="1"/>
</dbReference>
<keyword evidence="20" id="KW-0325">Glycoprotein</keyword>
<keyword evidence="15 25" id="KW-1133">Transmembrane helix</keyword>
<dbReference type="Pfam" id="PF11838">
    <property type="entry name" value="ERAP1_C"/>
    <property type="match status" value="1"/>
</dbReference>
<dbReference type="Pfam" id="PF17900">
    <property type="entry name" value="Peptidase_M1_N"/>
    <property type="match status" value="1"/>
</dbReference>
<keyword evidence="11" id="KW-0552">Olfaction</keyword>
<dbReference type="PRINTS" id="PR00756">
    <property type="entry name" value="ALADIPTASE"/>
</dbReference>